<dbReference type="AlphaFoldDB" id="A0A0C3RFX0"/>
<dbReference type="EMBL" id="JPIU01000037">
    <property type="protein sequence ID" value="KIO45741.1"/>
    <property type="molecule type" value="Genomic_DNA"/>
</dbReference>
<dbReference type="GO" id="GO:0004860">
    <property type="term" value="F:protein kinase inhibitor activity"/>
    <property type="evidence" value="ECO:0007669"/>
    <property type="project" value="UniProtKB-KW"/>
</dbReference>
<accession>A0A0C3RFX0</accession>
<dbReference type="PANTHER" id="PTHR30289:SF1">
    <property type="entry name" value="PEBP (PHOSPHATIDYLETHANOLAMINE-BINDING PROTEIN) FAMILY PROTEIN"/>
    <property type="match status" value="1"/>
</dbReference>
<dbReference type="InterPro" id="IPR005247">
    <property type="entry name" value="YbhB_YbcL/LppC-like"/>
</dbReference>
<comment type="caution">
    <text evidence="3">The sequence shown here is derived from an EMBL/GenBank/DDBJ whole genome shotgun (WGS) entry which is preliminary data.</text>
</comment>
<gene>
    <name evidence="3" type="ORF">BA92_04600</name>
    <name evidence="2" type="ORF">IE90_10660</name>
</gene>
<reference evidence="3 5" key="1">
    <citation type="submission" date="2014-07" db="EMBL/GenBank/DDBJ databases">
        <title>Porphyromonadaceae bacterium OUH 308042 = ATCC BAA-2681 = DSM 28342 draft genome.</title>
        <authorList>
            <person name="Sydenham T.V."/>
            <person name="Hasman H."/>
            <person name="Justensen U.S."/>
        </authorList>
    </citation>
    <scope>NUCLEOTIDE SEQUENCE [LARGE SCALE GENOMIC DNA]</scope>
    <source>
        <strain evidence="3 5">OUH 308042</strain>
    </source>
</reference>
<keyword evidence="5" id="KW-1185">Reference proteome</keyword>
<evidence type="ECO:0000313" key="3">
    <source>
        <dbReference type="EMBL" id="KIO45741.1"/>
    </source>
</evidence>
<dbReference type="Pfam" id="PF01161">
    <property type="entry name" value="PBP"/>
    <property type="match status" value="1"/>
</dbReference>
<sequence>MSIYIRNHKKNHMKNGTFTLRSNDLGGIGVLEQAHPRCGGENKSPQLYWTNPPEGVKSFAVTMYDKDAPSGSGFWHWLLFDLPPTTRELPTDAGNTSKHIAPGDAIQSRNDGGSYGYSGPCPPPGDNWHAYVITVYALDIQKLQSDKEALPAQVGLELWKHTLEKASVIFYYKI</sequence>
<keyword evidence="2" id="KW-0649">Protein kinase inhibitor</keyword>
<dbReference type="Proteomes" id="UP000031937">
    <property type="component" value="Unassembled WGS sequence"/>
</dbReference>
<dbReference type="Gene3D" id="3.90.280.10">
    <property type="entry name" value="PEBP-like"/>
    <property type="match status" value="1"/>
</dbReference>
<feature type="region of interest" description="Disordered" evidence="1">
    <location>
        <begin position="89"/>
        <end position="119"/>
    </location>
</feature>
<evidence type="ECO:0000256" key="1">
    <source>
        <dbReference type="SAM" id="MobiDB-lite"/>
    </source>
</evidence>
<protein>
    <submittedName>
        <fullName evidence="3">Kinase inhibitor</fullName>
    </submittedName>
</protein>
<dbReference type="EMBL" id="JPIT01000031">
    <property type="protein sequence ID" value="KIO43577.1"/>
    <property type="molecule type" value="Genomic_DNA"/>
</dbReference>
<dbReference type="NCBIfam" id="TIGR00481">
    <property type="entry name" value="YbhB/YbcL family Raf kinase inhibitor-like protein"/>
    <property type="match status" value="1"/>
</dbReference>
<dbReference type="PANTHER" id="PTHR30289">
    <property type="entry name" value="UNCHARACTERIZED PROTEIN YBCL-RELATED"/>
    <property type="match status" value="1"/>
</dbReference>
<evidence type="ECO:0000313" key="2">
    <source>
        <dbReference type="EMBL" id="KIO43577.1"/>
    </source>
</evidence>
<name>A0A0C3RFX0_9PORP</name>
<reference evidence="2 4" key="2">
    <citation type="submission" date="2014-07" db="EMBL/GenBank/DDBJ databases">
        <title>Porphyromonadaceae bacterium OUH 334697 = ATCC BAA-2682 = DSM 28341 draft genome.</title>
        <authorList>
            <person name="Sydenham T.V."/>
            <person name="Hasman H."/>
            <person name="Justesen U.S."/>
        </authorList>
    </citation>
    <scope>NUCLEOTIDE SEQUENCE [LARGE SCALE GENOMIC DNA]</scope>
    <source>
        <strain evidence="2 4">OUH 334697</strain>
    </source>
</reference>
<dbReference type="InterPro" id="IPR036610">
    <property type="entry name" value="PEBP-like_sf"/>
</dbReference>
<dbReference type="SUPFAM" id="SSF49777">
    <property type="entry name" value="PEBP-like"/>
    <property type="match status" value="1"/>
</dbReference>
<evidence type="ECO:0000313" key="4">
    <source>
        <dbReference type="Proteomes" id="UP000031937"/>
    </source>
</evidence>
<dbReference type="InterPro" id="IPR008914">
    <property type="entry name" value="PEBP"/>
</dbReference>
<evidence type="ECO:0000313" key="5">
    <source>
        <dbReference type="Proteomes" id="UP000031980"/>
    </source>
</evidence>
<proteinExistence type="predicted"/>
<organism evidence="3 5">
    <name type="scientific">Sanguibacteroides justesenii</name>
    <dbReference type="NCBI Taxonomy" id="1547597"/>
    <lineage>
        <taxon>Bacteria</taxon>
        <taxon>Pseudomonadati</taxon>
        <taxon>Bacteroidota</taxon>
        <taxon>Bacteroidia</taxon>
        <taxon>Bacteroidales</taxon>
        <taxon>Porphyromonadaceae</taxon>
        <taxon>Sanguibacteroides</taxon>
    </lineage>
</organism>
<dbReference type="Proteomes" id="UP000031980">
    <property type="component" value="Unassembled WGS sequence"/>
</dbReference>
<dbReference type="CDD" id="cd00865">
    <property type="entry name" value="PEBP_bact_arch"/>
    <property type="match status" value="1"/>
</dbReference>